<keyword evidence="1" id="KW-0472">Membrane</keyword>
<dbReference type="SUPFAM" id="SSF144232">
    <property type="entry name" value="HIT/MYND zinc finger-like"/>
    <property type="match status" value="1"/>
</dbReference>
<proteinExistence type="predicted"/>
<dbReference type="InterPro" id="IPR046341">
    <property type="entry name" value="SET_dom_sf"/>
</dbReference>
<evidence type="ECO:0000259" key="2">
    <source>
        <dbReference type="Pfam" id="PF00856"/>
    </source>
</evidence>
<evidence type="ECO:0000313" key="3">
    <source>
        <dbReference type="EnsemblMetazoa" id="ADIR000001-PA"/>
    </source>
</evidence>
<protein>
    <recommendedName>
        <fullName evidence="2">SET domain-containing protein</fullName>
    </recommendedName>
</protein>
<dbReference type="Pfam" id="PF00856">
    <property type="entry name" value="SET"/>
    <property type="match status" value="1"/>
</dbReference>
<dbReference type="Proteomes" id="UP000075884">
    <property type="component" value="Unassembled WGS sequence"/>
</dbReference>
<sequence>MRSRWTGTRRRRRMFTIQCMFFGPIRTLTGETFFRWIFFFATLIHLLMIEQTELGPMCEANPELRKLLFDLVLHYLQTIRDKAFQRVFWKYRTSQRSYGNEGNALTCFPLISMLNHSCAPNVFNLPLRDHRSAIVVLHPVRNGEQLFLCFRNDHTMQSRNERQKELWKTLGFECRCKACLHDYPTLTELGDDPETDLQESRMLLAILKQDTTKLFELVSEMRCYLNDHDQKYPTSRLCLTQIHYMLCLIRLYGFTSDRCTVDMYCSEECLSKAYREYHRYECPIIRDLRRITTPYAWTALRTVAKAIASFDHDLEAIKEHLDGLDTSKVNAFTMDWNTATSKDVYNTMHVLWTNQNLDRRAILSLDIFFCHLNTSAYDRAN</sequence>
<dbReference type="CDD" id="cd20071">
    <property type="entry name" value="SET_SMYD"/>
    <property type="match status" value="1"/>
</dbReference>
<dbReference type="VEuPathDB" id="VectorBase:ADIR000001"/>
<feature type="domain" description="SET" evidence="2">
    <location>
        <begin position="68"/>
        <end position="149"/>
    </location>
</feature>
<accession>A0A182MX98</accession>
<dbReference type="PANTHER" id="PTHR47111:SF1">
    <property type="entry name" value="SET AND MYND DOMAIN-CONTAINING PROTEIN 4"/>
    <property type="match status" value="1"/>
</dbReference>
<dbReference type="Gene3D" id="2.170.270.10">
    <property type="entry name" value="SET domain"/>
    <property type="match status" value="1"/>
</dbReference>
<keyword evidence="1" id="KW-0812">Transmembrane</keyword>
<dbReference type="GO" id="GO:0008757">
    <property type="term" value="F:S-adenosylmethionine-dependent methyltransferase activity"/>
    <property type="evidence" value="ECO:0007669"/>
    <property type="project" value="UniProtKB-ARBA"/>
</dbReference>
<keyword evidence="4" id="KW-1185">Reference proteome</keyword>
<evidence type="ECO:0000256" key="1">
    <source>
        <dbReference type="SAM" id="Phobius"/>
    </source>
</evidence>
<dbReference type="InterPro" id="IPR001214">
    <property type="entry name" value="SET_dom"/>
</dbReference>
<reference evidence="4" key="1">
    <citation type="submission" date="2013-03" db="EMBL/GenBank/DDBJ databases">
        <title>The Genome Sequence of Anopheles dirus WRAIR2.</title>
        <authorList>
            <consortium name="The Broad Institute Genomics Platform"/>
            <person name="Neafsey D.E."/>
            <person name="Walton C."/>
            <person name="Walker B."/>
            <person name="Young S.K."/>
            <person name="Zeng Q."/>
            <person name="Gargeya S."/>
            <person name="Fitzgerald M."/>
            <person name="Haas B."/>
            <person name="Abouelleil A."/>
            <person name="Allen A.W."/>
            <person name="Alvarado L."/>
            <person name="Arachchi H.M."/>
            <person name="Berlin A.M."/>
            <person name="Chapman S.B."/>
            <person name="Gainer-Dewar J."/>
            <person name="Goldberg J."/>
            <person name="Griggs A."/>
            <person name="Gujja S."/>
            <person name="Hansen M."/>
            <person name="Howarth C."/>
            <person name="Imamovic A."/>
            <person name="Ireland A."/>
            <person name="Larimer J."/>
            <person name="McCowan C."/>
            <person name="Murphy C."/>
            <person name="Pearson M."/>
            <person name="Poon T.W."/>
            <person name="Priest M."/>
            <person name="Roberts A."/>
            <person name="Saif S."/>
            <person name="Shea T."/>
            <person name="Sisk P."/>
            <person name="Sykes S."/>
            <person name="Wortman J."/>
            <person name="Nusbaum C."/>
            <person name="Birren B."/>
        </authorList>
    </citation>
    <scope>NUCLEOTIDE SEQUENCE [LARGE SCALE GENOMIC DNA]</scope>
    <source>
        <strain evidence="4">WRAIR2</strain>
    </source>
</reference>
<dbReference type="Gene3D" id="1.10.220.160">
    <property type="match status" value="1"/>
</dbReference>
<evidence type="ECO:0000313" key="4">
    <source>
        <dbReference type="Proteomes" id="UP000075884"/>
    </source>
</evidence>
<name>A0A182MX98_9DIPT</name>
<organism evidence="3 4">
    <name type="scientific">Anopheles dirus</name>
    <dbReference type="NCBI Taxonomy" id="7168"/>
    <lineage>
        <taxon>Eukaryota</taxon>
        <taxon>Metazoa</taxon>
        <taxon>Ecdysozoa</taxon>
        <taxon>Arthropoda</taxon>
        <taxon>Hexapoda</taxon>
        <taxon>Insecta</taxon>
        <taxon>Pterygota</taxon>
        <taxon>Neoptera</taxon>
        <taxon>Endopterygota</taxon>
        <taxon>Diptera</taxon>
        <taxon>Nematocera</taxon>
        <taxon>Culicoidea</taxon>
        <taxon>Culicidae</taxon>
        <taxon>Anophelinae</taxon>
        <taxon>Anopheles</taxon>
    </lineage>
</organism>
<feature type="transmembrane region" description="Helical" evidence="1">
    <location>
        <begin position="21"/>
        <end position="48"/>
    </location>
</feature>
<keyword evidence="1" id="KW-1133">Transmembrane helix</keyword>
<reference evidence="3" key="2">
    <citation type="submission" date="2020-05" db="UniProtKB">
        <authorList>
            <consortium name="EnsemblMetazoa"/>
        </authorList>
    </citation>
    <scope>IDENTIFICATION</scope>
    <source>
        <strain evidence="3">WRAIR2</strain>
    </source>
</reference>
<dbReference type="AlphaFoldDB" id="A0A182MX98"/>
<dbReference type="Gene3D" id="6.10.140.2220">
    <property type="match status" value="1"/>
</dbReference>
<dbReference type="PANTHER" id="PTHR47111">
    <property type="entry name" value="BCDNA.LD29892"/>
    <property type="match status" value="1"/>
</dbReference>
<dbReference type="GO" id="GO:0008170">
    <property type="term" value="F:N-methyltransferase activity"/>
    <property type="evidence" value="ECO:0007669"/>
    <property type="project" value="UniProtKB-ARBA"/>
</dbReference>
<dbReference type="GO" id="GO:0008276">
    <property type="term" value="F:protein methyltransferase activity"/>
    <property type="evidence" value="ECO:0007669"/>
    <property type="project" value="UniProtKB-ARBA"/>
</dbReference>
<dbReference type="SUPFAM" id="SSF82199">
    <property type="entry name" value="SET domain"/>
    <property type="match status" value="1"/>
</dbReference>
<dbReference type="EnsemblMetazoa" id="ADIR000001-RA">
    <property type="protein sequence ID" value="ADIR000001-PA"/>
    <property type="gene ID" value="ADIR000001"/>
</dbReference>
<dbReference type="STRING" id="7168.A0A182MX98"/>